<reference evidence="1 2" key="1">
    <citation type="journal article" date="2021" name="J. Biosci. Bioeng.">
        <title>Identification and characterization of a chc gene cluster responsible for the aromatization pathway of cyclohexanecarboxylate degradation in Sinomonas cyclohexanicum ATCC 51369.</title>
        <authorList>
            <person name="Yamamoto T."/>
            <person name="Hasegawa Y."/>
            <person name="Lau P.C.K."/>
            <person name="Iwaki H."/>
        </authorList>
    </citation>
    <scope>NUCLEOTIDE SEQUENCE [LARGE SCALE GENOMIC DNA]</scope>
    <source>
        <strain evidence="1 2">ATCC 51369</strain>
    </source>
</reference>
<dbReference type="Proteomes" id="UP001319861">
    <property type="component" value="Chromosome"/>
</dbReference>
<organism evidence="1 2">
    <name type="scientific">Sinomonas cyclohexanicum</name>
    <name type="common">Corynebacterium cyclohexanicum</name>
    <dbReference type="NCBI Taxonomy" id="322009"/>
    <lineage>
        <taxon>Bacteria</taxon>
        <taxon>Bacillati</taxon>
        <taxon>Actinomycetota</taxon>
        <taxon>Actinomycetes</taxon>
        <taxon>Micrococcales</taxon>
        <taxon>Micrococcaceae</taxon>
        <taxon>Sinomonas</taxon>
    </lineage>
</organism>
<name>A0ABM7PZD6_SINCY</name>
<evidence type="ECO:0000313" key="1">
    <source>
        <dbReference type="EMBL" id="BCT77669.1"/>
    </source>
</evidence>
<dbReference type="RefSeq" id="WP_229230353.1">
    <property type="nucleotide sequence ID" value="NZ_AP024525.1"/>
</dbReference>
<accession>A0ABM7PZD6</accession>
<gene>
    <name evidence="1" type="ORF">SCMU_35110</name>
</gene>
<sequence length="101" mass="11241">MTRFLITYHGYPYPDMDVIASQRRDFRAWAEKSFGRAMVDFGAPLYDVGQISTAGPPHPPVEIDGYTIIEARSVSEVRALLEGHPFLALGGTIQINECLEV</sequence>
<dbReference type="EMBL" id="AP024525">
    <property type="protein sequence ID" value="BCT77669.1"/>
    <property type="molecule type" value="Genomic_DNA"/>
</dbReference>
<evidence type="ECO:0000313" key="2">
    <source>
        <dbReference type="Proteomes" id="UP001319861"/>
    </source>
</evidence>
<keyword evidence="2" id="KW-1185">Reference proteome</keyword>
<evidence type="ECO:0008006" key="3">
    <source>
        <dbReference type="Google" id="ProtNLM"/>
    </source>
</evidence>
<protein>
    <recommendedName>
        <fullName evidence="3">YCII-related domain-containing protein</fullName>
    </recommendedName>
</protein>
<proteinExistence type="predicted"/>